<dbReference type="PANTHER" id="PTHR22974:SF21">
    <property type="entry name" value="DUAL SPECIFICITY PROTEIN KINASE TTK"/>
    <property type="match status" value="1"/>
</dbReference>
<evidence type="ECO:0000256" key="5">
    <source>
        <dbReference type="ARBA" id="ARBA00022840"/>
    </source>
</evidence>
<dbReference type="GO" id="GO:0007094">
    <property type="term" value="P:mitotic spindle assembly checkpoint signaling"/>
    <property type="evidence" value="ECO:0007669"/>
    <property type="project" value="TreeGrafter"/>
</dbReference>
<dbReference type="GO" id="GO:0033316">
    <property type="term" value="P:meiotic spindle assembly checkpoint signaling"/>
    <property type="evidence" value="ECO:0007669"/>
    <property type="project" value="TreeGrafter"/>
</dbReference>
<dbReference type="Gene3D" id="3.30.200.20">
    <property type="entry name" value="Phosphorylase Kinase, domain 1"/>
    <property type="match status" value="1"/>
</dbReference>
<sequence>MKRNGLAADDTEFYLGWARLEAKESNADKAQDILEKGIERAGRRDHESPDALHGRIDCAVLRAELASLRASERTITSSTPENVIAHHEVRAARARPAFGRPMPSVLPKMELTDRTMLSLPKPPPASSVPSSKPELEDTIVMPLQQPAVTSMEVRSPLVSMRSAERATDARKATSLKTHHGSTEDKADAQRTPTHGAKQDELGDSGDTVVLGQRGFGPGRKGAGDKAKGPRKLGLARMGVLSGPARRVTQVEDESPSFEDSMGTELEKEISKTPGLQHLVSLPTLSTRPAHADARSSVLEDTLMRLDMQYSSSQLDAIEETGENASRNRTSQSSVSSGFSTTSSTPSEEAISSEVKGLRAKSAHLSTGLEQQGLRGASGTPLSCTRQSPSHRMTTIGFQTSQPASELPASSTAVMPSRNQPHMSTVLPATPRGQDHYTLPPTMTLQPEHHTSAILSSTPVQQTPTVRMRDPSEITPARTIGGGTRRVTTPGVIRDREVVTVNGVAYSKLELLGRGGTSQVFRVLSPDGRILALKQVRFDSDPTLLQPVINEIELMRRCKERGLTEVIIELVDAEVKHDEQLVLMVMECGEIDLAHMLKRQKGSEINENFICMYWQQMLQAVHAIHEARVIHGDLKPANFLCVRGALKLIDFGIAKESNADTTKIERDSQVGTVNYMSPEAITDMGGAEGLLKQGRASDVWSLGCILYQMVYGHTPFSHYRTIWQKLQAIPDVTKPISFPELRNAHLREVLMRCLNRRPSQRMTIPELLEHPLLRPELQPAAAPVSMLSAEQLGEIIHQVSAALGGNQSELNSEHLAREIERQQQIGTSQLDIAALVNAVTGSSRPQPPALSRAAPPPPPISLALATAQAPQRGASSVTPAARAAPTGPTGARVGAWCGSDFEDARKKLQPVAARKASDSSILSSEKVDAPSGVQSALQQAMASRRKAVEEDTGEWNQDSMS</sequence>
<dbReference type="SUPFAM" id="SSF56112">
    <property type="entry name" value="Protein kinase-like (PK-like)"/>
    <property type="match status" value="1"/>
</dbReference>
<keyword evidence="2" id="KW-0808">Transferase</keyword>
<dbReference type="PROSITE" id="PS00107">
    <property type="entry name" value="PROTEIN_KINASE_ATP"/>
    <property type="match status" value="1"/>
</dbReference>
<dbReference type="Pfam" id="PF00069">
    <property type="entry name" value="Pkinase"/>
    <property type="match status" value="1"/>
</dbReference>
<evidence type="ECO:0000256" key="6">
    <source>
        <dbReference type="PROSITE-ProRule" id="PRU10141"/>
    </source>
</evidence>
<dbReference type="InterPro" id="IPR008271">
    <property type="entry name" value="Ser/Thr_kinase_AS"/>
</dbReference>
<keyword evidence="4" id="KW-0418">Kinase</keyword>
<comment type="caution">
    <text evidence="9">The sequence shown here is derived from an EMBL/GenBank/DDBJ whole genome shotgun (WGS) entry which is preliminary data.</text>
</comment>
<dbReference type="EMBL" id="JBGBPQ010000006">
    <property type="protein sequence ID" value="KAL1522782.1"/>
    <property type="molecule type" value="Genomic_DNA"/>
</dbReference>
<evidence type="ECO:0000256" key="3">
    <source>
        <dbReference type="ARBA" id="ARBA00022741"/>
    </source>
</evidence>
<feature type="binding site" evidence="6">
    <location>
        <position position="533"/>
    </location>
    <ligand>
        <name>ATP</name>
        <dbReference type="ChEBI" id="CHEBI:30616"/>
    </ligand>
</feature>
<keyword evidence="10" id="KW-1185">Reference proteome</keyword>
<evidence type="ECO:0000256" key="4">
    <source>
        <dbReference type="ARBA" id="ARBA00022777"/>
    </source>
</evidence>
<dbReference type="FunFam" id="1.10.510.10:FF:000224">
    <property type="entry name" value="serine/threonine-protein kinase mph1 isoform X1"/>
    <property type="match status" value="1"/>
</dbReference>
<feature type="compositionally biased region" description="Basic and acidic residues" evidence="7">
    <location>
        <begin position="162"/>
        <end position="171"/>
    </location>
</feature>
<dbReference type="PROSITE" id="PS00108">
    <property type="entry name" value="PROTEIN_KINASE_ST"/>
    <property type="match status" value="1"/>
</dbReference>
<dbReference type="FunFam" id="3.30.200.20:FF:000131">
    <property type="entry name" value="Dual specificity protein kinase TTK"/>
    <property type="match status" value="1"/>
</dbReference>
<feature type="region of interest" description="Disordered" evidence="7">
    <location>
        <begin position="840"/>
        <end position="891"/>
    </location>
</feature>
<dbReference type="InterPro" id="IPR000719">
    <property type="entry name" value="Prot_kinase_dom"/>
</dbReference>
<dbReference type="Gene3D" id="1.10.510.10">
    <property type="entry name" value="Transferase(Phosphotransferase) domain 1"/>
    <property type="match status" value="1"/>
</dbReference>
<evidence type="ECO:0000313" key="9">
    <source>
        <dbReference type="EMBL" id="KAL1522782.1"/>
    </source>
</evidence>
<dbReference type="CDD" id="cd14131">
    <property type="entry name" value="PKc_Mps1"/>
    <property type="match status" value="1"/>
</dbReference>
<dbReference type="SMART" id="SM00220">
    <property type="entry name" value="S_TKc"/>
    <property type="match status" value="1"/>
</dbReference>
<dbReference type="AlphaFoldDB" id="A0AB34JPB5"/>
<evidence type="ECO:0000313" key="10">
    <source>
        <dbReference type="Proteomes" id="UP001515480"/>
    </source>
</evidence>
<dbReference type="GO" id="GO:0000776">
    <property type="term" value="C:kinetochore"/>
    <property type="evidence" value="ECO:0007669"/>
    <property type="project" value="TreeGrafter"/>
</dbReference>
<feature type="compositionally biased region" description="Polar residues" evidence="7">
    <location>
        <begin position="379"/>
        <end position="388"/>
    </location>
</feature>
<feature type="compositionally biased region" description="Low complexity" evidence="7">
    <location>
        <begin position="877"/>
        <end position="891"/>
    </location>
</feature>
<name>A0AB34JPB5_PRYPA</name>
<feature type="compositionally biased region" description="Polar residues" evidence="7">
    <location>
        <begin position="931"/>
        <end position="940"/>
    </location>
</feature>
<keyword evidence="5 6" id="KW-0067">ATP-binding</keyword>
<proteinExistence type="predicted"/>
<accession>A0AB34JPB5</accession>
<dbReference type="GO" id="GO:0004674">
    <property type="term" value="F:protein serine/threonine kinase activity"/>
    <property type="evidence" value="ECO:0007669"/>
    <property type="project" value="UniProtKB-KW"/>
</dbReference>
<dbReference type="InterPro" id="IPR011009">
    <property type="entry name" value="Kinase-like_dom_sf"/>
</dbReference>
<dbReference type="Proteomes" id="UP001515480">
    <property type="component" value="Unassembled WGS sequence"/>
</dbReference>
<gene>
    <name evidence="9" type="ORF">AB1Y20_017754</name>
</gene>
<dbReference type="PANTHER" id="PTHR22974">
    <property type="entry name" value="MIXED LINEAGE PROTEIN KINASE"/>
    <property type="match status" value="1"/>
</dbReference>
<feature type="compositionally biased region" description="Low complexity" evidence="7">
    <location>
        <begin position="326"/>
        <end position="353"/>
    </location>
</feature>
<dbReference type="PROSITE" id="PS50011">
    <property type="entry name" value="PROTEIN_KINASE_DOM"/>
    <property type="match status" value="1"/>
</dbReference>
<organism evidence="9 10">
    <name type="scientific">Prymnesium parvum</name>
    <name type="common">Toxic golden alga</name>
    <dbReference type="NCBI Taxonomy" id="97485"/>
    <lineage>
        <taxon>Eukaryota</taxon>
        <taxon>Haptista</taxon>
        <taxon>Haptophyta</taxon>
        <taxon>Prymnesiophyceae</taxon>
        <taxon>Prymnesiales</taxon>
        <taxon>Prymnesiaceae</taxon>
        <taxon>Prymnesium</taxon>
    </lineage>
</organism>
<dbReference type="GO" id="GO:0034501">
    <property type="term" value="P:protein localization to kinetochore"/>
    <property type="evidence" value="ECO:0007669"/>
    <property type="project" value="TreeGrafter"/>
</dbReference>
<evidence type="ECO:0000259" key="8">
    <source>
        <dbReference type="PROSITE" id="PS50011"/>
    </source>
</evidence>
<feature type="region of interest" description="Disordered" evidence="7">
    <location>
        <begin position="319"/>
        <end position="388"/>
    </location>
</feature>
<dbReference type="InterPro" id="IPR027084">
    <property type="entry name" value="Mps1_cat"/>
</dbReference>
<evidence type="ECO:0000256" key="2">
    <source>
        <dbReference type="ARBA" id="ARBA00022679"/>
    </source>
</evidence>
<evidence type="ECO:0000256" key="1">
    <source>
        <dbReference type="ARBA" id="ARBA00022527"/>
    </source>
</evidence>
<keyword evidence="3 6" id="KW-0547">Nucleotide-binding</keyword>
<keyword evidence="1" id="KW-0723">Serine/threonine-protein kinase</keyword>
<reference evidence="9 10" key="1">
    <citation type="journal article" date="2024" name="Science">
        <title>Giant polyketide synthase enzymes in the biosynthesis of giant marine polyether toxins.</title>
        <authorList>
            <person name="Fallon T.R."/>
            <person name="Shende V.V."/>
            <person name="Wierzbicki I.H."/>
            <person name="Pendleton A.L."/>
            <person name="Watervoot N.F."/>
            <person name="Auber R.P."/>
            <person name="Gonzalez D.J."/>
            <person name="Wisecaver J.H."/>
            <person name="Moore B.S."/>
        </authorList>
    </citation>
    <scope>NUCLEOTIDE SEQUENCE [LARGE SCALE GENOMIC DNA]</scope>
    <source>
        <strain evidence="9 10">12B1</strain>
    </source>
</reference>
<dbReference type="GO" id="GO:0004712">
    <property type="term" value="F:protein serine/threonine/tyrosine kinase activity"/>
    <property type="evidence" value="ECO:0007669"/>
    <property type="project" value="TreeGrafter"/>
</dbReference>
<dbReference type="InterPro" id="IPR017441">
    <property type="entry name" value="Protein_kinase_ATP_BS"/>
</dbReference>
<dbReference type="GO" id="GO:0005524">
    <property type="term" value="F:ATP binding"/>
    <property type="evidence" value="ECO:0007669"/>
    <property type="project" value="UniProtKB-UniRule"/>
</dbReference>
<feature type="region of interest" description="Disordered" evidence="7">
    <location>
        <begin position="151"/>
        <end position="206"/>
    </location>
</feature>
<dbReference type="GO" id="GO:0005634">
    <property type="term" value="C:nucleus"/>
    <property type="evidence" value="ECO:0007669"/>
    <property type="project" value="TreeGrafter"/>
</dbReference>
<dbReference type="GO" id="GO:0098813">
    <property type="term" value="P:nuclear chromosome segregation"/>
    <property type="evidence" value="ECO:0007669"/>
    <property type="project" value="UniProtKB-ARBA"/>
</dbReference>
<protein>
    <recommendedName>
        <fullName evidence="8">Protein kinase domain-containing protein</fullName>
    </recommendedName>
</protein>
<feature type="region of interest" description="Disordered" evidence="7">
    <location>
        <begin position="910"/>
        <end position="960"/>
    </location>
</feature>
<evidence type="ECO:0000256" key="7">
    <source>
        <dbReference type="SAM" id="MobiDB-lite"/>
    </source>
</evidence>
<feature type="domain" description="Protein kinase" evidence="8">
    <location>
        <begin position="505"/>
        <end position="772"/>
    </location>
</feature>